<dbReference type="STRING" id="70667.A0A183TKK6"/>
<dbReference type="Proteomes" id="UP000275846">
    <property type="component" value="Unassembled WGS sequence"/>
</dbReference>
<keyword evidence="3" id="KW-1185">Reference proteome</keyword>
<evidence type="ECO:0000313" key="3">
    <source>
        <dbReference type="Proteomes" id="UP000275846"/>
    </source>
</evidence>
<reference evidence="2 3" key="2">
    <citation type="submission" date="2018-11" db="EMBL/GenBank/DDBJ databases">
        <authorList>
            <consortium name="Pathogen Informatics"/>
        </authorList>
    </citation>
    <scope>NUCLEOTIDE SEQUENCE [LARGE SCALE GENOMIC DNA]</scope>
    <source>
        <strain evidence="2 3">NST_G2</strain>
    </source>
</reference>
<protein>
    <submittedName>
        <fullName evidence="4">DUF349 domain-containing protein</fullName>
    </submittedName>
</protein>
<name>A0A183TKK6_SCHSO</name>
<keyword evidence="1" id="KW-0175">Coiled coil</keyword>
<sequence>MTYVSSLYHVLNKKRNQDINAHRVGKTMNQTIDLSSKIQKYEASIQALLRWVREKTNYFTDAIHSLPPTTGELTQLINKFTQYRRGEKAQKYEERANLEELLFKIDLLTKDLRARAYMPTKPELQLTTLEKAWDALGQSEHAYELALRDAYNRLEKLEQMAKRFNNRAGLLEEWLDSTERLMEDLLNNPGTQAGAAKKAEALAAEGRRFEALAKITQHLIRAGYPGASEIRDRNGRLQNCWNQVSGPKMKTLLSFLQFPQRRSDLLEQMDLTVDRIQELGASLKQLTTPIKAEQEAQNTKPGKEPASISYEVLQVALNRHHLAEAELAPLERKLLQIRNSFEKLWHDAPPSPNA</sequence>
<dbReference type="Gene3D" id="1.20.58.60">
    <property type="match status" value="2"/>
</dbReference>
<proteinExistence type="predicted"/>
<dbReference type="WBParaSite" id="SSLN_0001765301-mRNA-1">
    <property type="protein sequence ID" value="SSLN_0001765301-mRNA-1"/>
    <property type="gene ID" value="SSLN_0001765301"/>
</dbReference>
<feature type="coiled-coil region" evidence="1">
    <location>
        <begin position="140"/>
        <end position="167"/>
    </location>
</feature>
<evidence type="ECO:0000256" key="1">
    <source>
        <dbReference type="SAM" id="Coils"/>
    </source>
</evidence>
<dbReference type="AlphaFoldDB" id="A0A183TKK6"/>
<dbReference type="EMBL" id="UYSU01041815">
    <property type="protein sequence ID" value="VDM03390.1"/>
    <property type="molecule type" value="Genomic_DNA"/>
</dbReference>
<dbReference type="PANTHER" id="PTHR11915">
    <property type="entry name" value="SPECTRIN/FILAMIN RELATED CYTOSKELETAL PROTEIN"/>
    <property type="match status" value="1"/>
</dbReference>
<gene>
    <name evidence="2" type="ORF">SSLN_LOCUS17004</name>
</gene>
<accession>A0A183TKK6</accession>
<organism evidence="4">
    <name type="scientific">Schistocephalus solidus</name>
    <name type="common">Tapeworm</name>
    <dbReference type="NCBI Taxonomy" id="70667"/>
    <lineage>
        <taxon>Eukaryota</taxon>
        <taxon>Metazoa</taxon>
        <taxon>Spiralia</taxon>
        <taxon>Lophotrochozoa</taxon>
        <taxon>Platyhelminthes</taxon>
        <taxon>Cestoda</taxon>
        <taxon>Eucestoda</taxon>
        <taxon>Diphyllobothriidea</taxon>
        <taxon>Diphyllobothriidae</taxon>
        <taxon>Schistocephalus</taxon>
    </lineage>
</organism>
<reference evidence="4" key="1">
    <citation type="submission" date="2016-06" db="UniProtKB">
        <authorList>
            <consortium name="WormBaseParasite"/>
        </authorList>
    </citation>
    <scope>IDENTIFICATION</scope>
</reference>
<evidence type="ECO:0000313" key="4">
    <source>
        <dbReference type="WBParaSite" id="SSLN_0001765301-mRNA-1"/>
    </source>
</evidence>
<dbReference type="SUPFAM" id="SSF46966">
    <property type="entry name" value="Spectrin repeat"/>
    <property type="match status" value="2"/>
</dbReference>
<evidence type="ECO:0000313" key="2">
    <source>
        <dbReference type="EMBL" id="VDM03390.1"/>
    </source>
</evidence>
<dbReference type="OrthoDB" id="9625679at2759"/>